<dbReference type="AlphaFoldDB" id="A0A545SSR8"/>
<dbReference type="Gene3D" id="3.30.1540.10">
    <property type="entry name" value="formyl-coa transferase, domain 3"/>
    <property type="match status" value="1"/>
</dbReference>
<keyword evidence="3" id="KW-1185">Reference proteome</keyword>
<protein>
    <submittedName>
        <fullName evidence="2">CoA transferase</fullName>
    </submittedName>
</protein>
<reference evidence="2 3" key="1">
    <citation type="submission" date="2019-06" db="EMBL/GenBank/DDBJ databases">
        <title>Whole genome sequence for Cellvibrionaceae sp. R142.</title>
        <authorList>
            <person name="Wang G."/>
        </authorList>
    </citation>
    <scope>NUCLEOTIDE SEQUENCE [LARGE SCALE GENOMIC DNA]</scope>
    <source>
        <strain evidence="2 3">R142</strain>
    </source>
</reference>
<dbReference type="EMBL" id="VHSG01000032">
    <property type="protein sequence ID" value="TQV68014.1"/>
    <property type="molecule type" value="Genomic_DNA"/>
</dbReference>
<evidence type="ECO:0000313" key="3">
    <source>
        <dbReference type="Proteomes" id="UP000319732"/>
    </source>
</evidence>
<dbReference type="InterPro" id="IPR044855">
    <property type="entry name" value="CoA-Trfase_III_dom3_sf"/>
</dbReference>
<dbReference type="Pfam" id="PF02515">
    <property type="entry name" value="CoA_transf_3"/>
    <property type="match status" value="1"/>
</dbReference>
<dbReference type="PANTHER" id="PTHR48207">
    <property type="entry name" value="SUCCINATE--HYDROXYMETHYLGLUTARATE COA-TRANSFERASE"/>
    <property type="match status" value="1"/>
</dbReference>
<gene>
    <name evidence="2" type="ORF">FKG94_24580</name>
</gene>
<dbReference type="OrthoDB" id="9058532at2"/>
<dbReference type="InterPro" id="IPR003673">
    <property type="entry name" value="CoA-Trfase_fam_III"/>
</dbReference>
<comment type="caution">
    <text evidence="2">The sequence shown here is derived from an EMBL/GenBank/DDBJ whole genome shotgun (WGS) entry which is preliminary data.</text>
</comment>
<dbReference type="InterPro" id="IPR023606">
    <property type="entry name" value="CoA-Trfase_III_dom_1_sf"/>
</dbReference>
<accession>A0A545SSR8</accession>
<dbReference type="SUPFAM" id="SSF89796">
    <property type="entry name" value="CoA-transferase family III (CaiB/BaiF)"/>
    <property type="match status" value="1"/>
</dbReference>
<name>A0A545SSR8_9GAMM</name>
<organism evidence="2 3">
    <name type="scientific">Exilibacterium tricleocarpae</name>
    <dbReference type="NCBI Taxonomy" id="2591008"/>
    <lineage>
        <taxon>Bacteria</taxon>
        <taxon>Pseudomonadati</taxon>
        <taxon>Pseudomonadota</taxon>
        <taxon>Gammaproteobacteria</taxon>
        <taxon>Cellvibrionales</taxon>
        <taxon>Cellvibrionaceae</taxon>
        <taxon>Exilibacterium</taxon>
    </lineage>
</organism>
<dbReference type="RefSeq" id="WP_142929608.1">
    <property type="nucleotide sequence ID" value="NZ_ML660108.1"/>
</dbReference>
<dbReference type="PANTHER" id="PTHR48207:SF3">
    <property type="entry name" value="SUCCINATE--HYDROXYMETHYLGLUTARATE COA-TRANSFERASE"/>
    <property type="match status" value="1"/>
</dbReference>
<evidence type="ECO:0000256" key="1">
    <source>
        <dbReference type="ARBA" id="ARBA00022679"/>
    </source>
</evidence>
<dbReference type="InterPro" id="IPR050483">
    <property type="entry name" value="CoA-transferase_III_domain"/>
</dbReference>
<sequence>MNSSKVVRKPYDGLLVVSIEQALAAPLCSCRLADAGARVIKIERSSGDFARGYDKAAKGDSSYFVWTNRGKESVVLDIKSDTTLLNNMLQKADVFIQNLAPGAAKRAGLCSTALRERFPQLVTCDITGYGEGSPYEGRKAYDLLVQSESGLISTSSFPCNPARIGVSICDIAAGLNALIGIQQALQLRSQTGQGSSVKVSLFDSVADWMNVPILHEKYAHGGWPTNMGLMHPSIAPYGGFKTADEETIVISVQNEREWKRFCGIVLSKAKLASDTKFSSNYLRVQNRQELDTEIQAAFSCHSKLEMEKLLTEADIAFGSVNSAKDLVNHPLIRYWPVKTSCGDEVEIIASPVRTEQDTGRFNRVPKLGEHTEKLRQEFM</sequence>
<dbReference type="GO" id="GO:0008410">
    <property type="term" value="F:CoA-transferase activity"/>
    <property type="evidence" value="ECO:0007669"/>
    <property type="project" value="TreeGrafter"/>
</dbReference>
<keyword evidence="1 2" id="KW-0808">Transferase</keyword>
<dbReference type="Proteomes" id="UP000319732">
    <property type="component" value="Unassembled WGS sequence"/>
</dbReference>
<dbReference type="Gene3D" id="3.40.50.10540">
    <property type="entry name" value="Crotonobetainyl-coa:carnitine coa-transferase, domain 1"/>
    <property type="match status" value="1"/>
</dbReference>
<proteinExistence type="predicted"/>
<evidence type="ECO:0000313" key="2">
    <source>
        <dbReference type="EMBL" id="TQV68014.1"/>
    </source>
</evidence>